<evidence type="ECO:0000313" key="2">
    <source>
        <dbReference type="Proteomes" id="UP000828390"/>
    </source>
</evidence>
<dbReference type="EMBL" id="JAIWYP010000002">
    <property type="protein sequence ID" value="KAH3863442.1"/>
    <property type="molecule type" value="Genomic_DNA"/>
</dbReference>
<name>A0A9D4LTE2_DREPO</name>
<reference evidence="1" key="2">
    <citation type="submission" date="2020-11" db="EMBL/GenBank/DDBJ databases">
        <authorList>
            <person name="McCartney M.A."/>
            <person name="Auch B."/>
            <person name="Kono T."/>
            <person name="Mallez S."/>
            <person name="Becker A."/>
            <person name="Gohl D.M."/>
            <person name="Silverstein K.A.T."/>
            <person name="Koren S."/>
            <person name="Bechman K.B."/>
            <person name="Herman A."/>
            <person name="Abrahante J.E."/>
            <person name="Garbe J."/>
        </authorList>
    </citation>
    <scope>NUCLEOTIDE SEQUENCE</scope>
    <source>
        <strain evidence="1">Duluth1</strain>
        <tissue evidence="1">Whole animal</tissue>
    </source>
</reference>
<reference evidence="1" key="1">
    <citation type="journal article" date="2019" name="bioRxiv">
        <title>The Genome of the Zebra Mussel, Dreissena polymorpha: A Resource for Invasive Species Research.</title>
        <authorList>
            <person name="McCartney M.A."/>
            <person name="Auch B."/>
            <person name="Kono T."/>
            <person name="Mallez S."/>
            <person name="Zhang Y."/>
            <person name="Obille A."/>
            <person name="Becker A."/>
            <person name="Abrahante J.E."/>
            <person name="Garbe J."/>
            <person name="Badalamenti J.P."/>
            <person name="Herman A."/>
            <person name="Mangelson H."/>
            <person name="Liachko I."/>
            <person name="Sullivan S."/>
            <person name="Sone E.D."/>
            <person name="Koren S."/>
            <person name="Silverstein K.A.T."/>
            <person name="Beckman K.B."/>
            <person name="Gohl D.M."/>
        </authorList>
    </citation>
    <scope>NUCLEOTIDE SEQUENCE</scope>
    <source>
        <strain evidence="1">Duluth1</strain>
        <tissue evidence="1">Whole animal</tissue>
    </source>
</reference>
<evidence type="ECO:0000313" key="1">
    <source>
        <dbReference type="EMBL" id="KAH3863442.1"/>
    </source>
</evidence>
<proteinExistence type="predicted"/>
<protein>
    <submittedName>
        <fullName evidence="1">Uncharacterized protein</fullName>
    </submittedName>
</protein>
<accession>A0A9D4LTE2</accession>
<dbReference type="AlphaFoldDB" id="A0A9D4LTE2"/>
<comment type="caution">
    <text evidence="1">The sequence shown here is derived from an EMBL/GenBank/DDBJ whole genome shotgun (WGS) entry which is preliminary data.</text>
</comment>
<sequence>MKKGRDYRWHYPDSVVFHRSALTTNFGFLHVCVSLSIERHGISTGGHALTTVHALNLLCNETQKVVLLLKILQCGKRGVIVSNELGSALKNS</sequence>
<organism evidence="1 2">
    <name type="scientific">Dreissena polymorpha</name>
    <name type="common">Zebra mussel</name>
    <name type="synonym">Mytilus polymorpha</name>
    <dbReference type="NCBI Taxonomy" id="45954"/>
    <lineage>
        <taxon>Eukaryota</taxon>
        <taxon>Metazoa</taxon>
        <taxon>Spiralia</taxon>
        <taxon>Lophotrochozoa</taxon>
        <taxon>Mollusca</taxon>
        <taxon>Bivalvia</taxon>
        <taxon>Autobranchia</taxon>
        <taxon>Heteroconchia</taxon>
        <taxon>Euheterodonta</taxon>
        <taxon>Imparidentia</taxon>
        <taxon>Neoheterodontei</taxon>
        <taxon>Myida</taxon>
        <taxon>Dreissenoidea</taxon>
        <taxon>Dreissenidae</taxon>
        <taxon>Dreissena</taxon>
    </lineage>
</organism>
<dbReference type="Proteomes" id="UP000828390">
    <property type="component" value="Unassembled WGS sequence"/>
</dbReference>
<keyword evidence="2" id="KW-1185">Reference proteome</keyword>
<gene>
    <name evidence="1" type="ORF">DPMN_026431</name>
</gene>